<proteinExistence type="predicted"/>
<accession>A0A1I7IBI8</accession>
<dbReference type="EMBL" id="FPBZ01000017">
    <property type="protein sequence ID" value="SFU70284.1"/>
    <property type="molecule type" value="Genomic_DNA"/>
</dbReference>
<protein>
    <submittedName>
        <fullName evidence="1">Uncharacterized protein</fullName>
    </submittedName>
</protein>
<dbReference type="Proteomes" id="UP000182649">
    <property type="component" value="Unassembled WGS sequence"/>
</dbReference>
<dbReference type="AlphaFoldDB" id="A0A1I7IBI8"/>
<sequence length="87" mass="9875">MSMTKMPGFTAEFAVKHQFATRVSTVISTLQLDYSQQKRSPKRSLNKLDTAQSWAGYQRAALLNYAHFRNADMTPGTPAINPRTRRN</sequence>
<organism evidence="1 2">
    <name type="scientific">Nitrosospira multiformis</name>
    <dbReference type="NCBI Taxonomy" id="1231"/>
    <lineage>
        <taxon>Bacteria</taxon>
        <taxon>Pseudomonadati</taxon>
        <taxon>Pseudomonadota</taxon>
        <taxon>Betaproteobacteria</taxon>
        <taxon>Nitrosomonadales</taxon>
        <taxon>Nitrosomonadaceae</taxon>
        <taxon>Nitrosospira</taxon>
    </lineage>
</organism>
<reference evidence="1 2" key="1">
    <citation type="submission" date="2016-10" db="EMBL/GenBank/DDBJ databases">
        <authorList>
            <person name="de Groot N.N."/>
        </authorList>
    </citation>
    <scope>NUCLEOTIDE SEQUENCE [LARGE SCALE GENOMIC DNA]</scope>
    <source>
        <strain evidence="1 2">Nl14</strain>
    </source>
</reference>
<gene>
    <name evidence="1" type="ORF">SAMN05216417_11711</name>
</gene>
<name>A0A1I7IBI8_9PROT</name>
<evidence type="ECO:0000313" key="2">
    <source>
        <dbReference type="Proteomes" id="UP000182649"/>
    </source>
</evidence>
<evidence type="ECO:0000313" key="1">
    <source>
        <dbReference type="EMBL" id="SFU70284.1"/>
    </source>
</evidence>